<organism evidence="1 2">
    <name type="scientific">Marasmius crinis-equi</name>
    <dbReference type="NCBI Taxonomy" id="585013"/>
    <lineage>
        <taxon>Eukaryota</taxon>
        <taxon>Fungi</taxon>
        <taxon>Dikarya</taxon>
        <taxon>Basidiomycota</taxon>
        <taxon>Agaricomycotina</taxon>
        <taxon>Agaricomycetes</taxon>
        <taxon>Agaricomycetidae</taxon>
        <taxon>Agaricales</taxon>
        <taxon>Marasmiineae</taxon>
        <taxon>Marasmiaceae</taxon>
        <taxon>Marasmius</taxon>
    </lineage>
</organism>
<name>A0ABR3EIR5_9AGAR</name>
<dbReference type="EMBL" id="JBAHYK010004569">
    <property type="protein sequence ID" value="KAL0562764.1"/>
    <property type="molecule type" value="Genomic_DNA"/>
</dbReference>
<sequence length="270" mass="30313">MSCWMDTTWVVSFWAYSNACDAIENILVCEGASDLPLDRVFHGMKDCRVKLLGDSSNHEVALELAKIKRQLRPFVVAPHHGSPSTWTQSRELDAFDNEIGWLSCALEFIPKSIHQQPLSPAQLALQRHFRIWYVRYRFCTRGDPFPIDNSTHPSGHYSIQSISADSPAVHLWARHHKNSKGNFEEYLQRRMTILDAGSPISCWRSTEGKVLCPGDAVDSAPIVSLPHILLLRTDTGETTTAGSKYTKWNFQLTVHPFGKVNQAAIKAGAV</sequence>
<comment type="caution">
    <text evidence="1">The sequence shown here is derived from an EMBL/GenBank/DDBJ whole genome shotgun (WGS) entry which is preliminary data.</text>
</comment>
<dbReference type="Proteomes" id="UP001465976">
    <property type="component" value="Unassembled WGS sequence"/>
</dbReference>
<evidence type="ECO:0000313" key="2">
    <source>
        <dbReference type="Proteomes" id="UP001465976"/>
    </source>
</evidence>
<protein>
    <submittedName>
        <fullName evidence="1">Uncharacterized protein</fullName>
    </submittedName>
</protein>
<reference evidence="1 2" key="1">
    <citation type="submission" date="2024-02" db="EMBL/GenBank/DDBJ databases">
        <title>A draft genome for the cacao thread blight pathogen Marasmius crinis-equi.</title>
        <authorList>
            <person name="Cohen S.P."/>
            <person name="Baruah I.K."/>
            <person name="Amoako-Attah I."/>
            <person name="Bukari Y."/>
            <person name="Meinhardt L.W."/>
            <person name="Bailey B.A."/>
        </authorList>
    </citation>
    <scope>NUCLEOTIDE SEQUENCE [LARGE SCALE GENOMIC DNA]</scope>
    <source>
        <strain evidence="1 2">GH-76</strain>
    </source>
</reference>
<proteinExistence type="predicted"/>
<feature type="non-terminal residue" evidence="1">
    <location>
        <position position="270"/>
    </location>
</feature>
<evidence type="ECO:0000313" key="1">
    <source>
        <dbReference type="EMBL" id="KAL0562764.1"/>
    </source>
</evidence>
<accession>A0ABR3EIR5</accession>
<keyword evidence="2" id="KW-1185">Reference proteome</keyword>
<gene>
    <name evidence="1" type="ORF">V5O48_019315</name>
</gene>